<evidence type="ECO:0000256" key="3">
    <source>
        <dbReference type="ARBA" id="ARBA00022989"/>
    </source>
</evidence>
<evidence type="ECO:0000256" key="4">
    <source>
        <dbReference type="ARBA" id="ARBA00023136"/>
    </source>
</evidence>
<keyword evidence="8" id="KW-1185">Reference proteome</keyword>
<dbReference type="Pfam" id="PF00916">
    <property type="entry name" value="Sulfate_transp"/>
    <property type="match status" value="1"/>
</dbReference>
<dbReference type="InterPro" id="IPR011547">
    <property type="entry name" value="SLC26A/SulP_dom"/>
</dbReference>
<feature type="transmembrane region" description="Helical" evidence="5">
    <location>
        <begin position="297"/>
        <end position="319"/>
    </location>
</feature>
<feature type="transmembrane region" description="Helical" evidence="5">
    <location>
        <begin position="179"/>
        <end position="197"/>
    </location>
</feature>
<sequence>MTAVPASSEAAGEARASGGFVRDLTASVVVFLVAIPLCMGIAVASGVPAEKGLITGIIGGIVVGALAGSPLQVSGPAAGLAVIVFEVVQRYGLAMLGPILVVAGIIQLLAGVLRLGQWFRAISPAVVHGMLAGIGLLIVVGQIHVLFGDGPRPNGLQNLMAIPGAFLSLSPLDIGRAEQTFLVGVVTIGAMLLWEKLRPAKLKLLPGALLGVVAGTLLAAALGLDVQRIAIPESIVAAIAPPQASDLARLASPAILITALAIAFIASAETLLSAAAVDRMHSGPRTKYDKELFAQGVGNLLCGLAGSLPMTGVIVRSSANVQAGAQSRLSAILHGVWILGFVALLPFVLRQIPSAALAGVLVVTGWRLVSLQHAKHLFQRYGALPMAIWAVTFVTVVATDLLTGVLVGLALTVLELVPHLRRLRLRIRDKDLGEETREVSLEGAATFVQLPRIAKVLEATPPKGMVRLNLERLSALDHTCAEVLTEWLKGRRRGGGQVELQASGPIRDRLEVVGAH</sequence>
<proteinExistence type="predicted"/>
<keyword evidence="2 5" id="KW-0812">Transmembrane</keyword>
<reference evidence="8" key="1">
    <citation type="submission" date="2018-05" db="EMBL/GenBank/DDBJ databases">
        <authorList>
            <person name="Li X."/>
        </authorList>
    </citation>
    <scope>NUCLEOTIDE SEQUENCE [LARGE SCALE GENOMIC DNA]</scope>
    <source>
        <strain evidence="8">YIM 73061</strain>
    </source>
</reference>
<dbReference type="GO" id="GO:0055085">
    <property type="term" value="P:transmembrane transport"/>
    <property type="evidence" value="ECO:0007669"/>
    <property type="project" value="InterPro"/>
</dbReference>
<evidence type="ECO:0000256" key="5">
    <source>
        <dbReference type="SAM" id="Phobius"/>
    </source>
</evidence>
<accession>A0A328AR30</accession>
<dbReference type="GO" id="GO:0016020">
    <property type="term" value="C:membrane"/>
    <property type="evidence" value="ECO:0007669"/>
    <property type="project" value="UniProtKB-SubCell"/>
</dbReference>
<dbReference type="EMBL" id="QFYR01000001">
    <property type="protein sequence ID" value="RAK57483.1"/>
    <property type="molecule type" value="Genomic_DNA"/>
</dbReference>
<keyword evidence="3 5" id="KW-1133">Transmembrane helix</keyword>
<evidence type="ECO:0000313" key="8">
    <source>
        <dbReference type="Proteomes" id="UP000249725"/>
    </source>
</evidence>
<gene>
    <name evidence="7" type="ORF">DJ018_05960</name>
</gene>
<feature type="transmembrane region" description="Helical" evidence="5">
    <location>
        <begin position="254"/>
        <end position="277"/>
    </location>
</feature>
<feature type="transmembrane region" description="Helical" evidence="5">
    <location>
        <begin position="356"/>
        <end position="374"/>
    </location>
</feature>
<name>A0A328AR30_9CAUL</name>
<feature type="transmembrane region" description="Helical" evidence="5">
    <location>
        <begin position="331"/>
        <end position="349"/>
    </location>
</feature>
<dbReference type="AlphaFoldDB" id="A0A328AR30"/>
<keyword evidence="4 5" id="KW-0472">Membrane</keyword>
<feature type="transmembrane region" description="Helical" evidence="5">
    <location>
        <begin position="91"/>
        <end position="113"/>
    </location>
</feature>
<comment type="subcellular location">
    <subcellularLocation>
        <location evidence="1">Membrane</location>
        <topology evidence="1">Multi-pass membrane protein</topology>
    </subcellularLocation>
</comment>
<feature type="transmembrane region" description="Helical" evidence="5">
    <location>
        <begin position="125"/>
        <end position="147"/>
    </location>
</feature>
<dbReference type="Proteomes" id="UP000249725">
    <property type="component" value="Unassembled WGS sequence"/>
</dbReference>
<evidence type="ECO:0000259" key="6">
    <source>
        <dbReference type="Pfam" id="PF00916"/>
    </source>
</evidence>
<dbReference type="PANTHER" id="PTHR11814">
    <property type="entry name" value="SULFATE TRANSPORTER"/>
    <property type="match status" value="1"/>
</dbReference>
<comment type="caution">
    <text evidence="7">The sequence shown here is derived from an EMBL/GenBank/DDBJ whole genome shotgun (WGS) entry which is preliminary data.</text>
</comment>
<dbReference type="RefSeq" id="WP_111513935.1">
    <property type="nucleotide sequence ID" value="NZ_QFYR01000001.1"/>
</dbReference>
<feature type="domain" description="SLC26A/SulP transporter" evidence="6">
    <location>
        <begin position="20"/>
        <end position="391"/>
    </location>
</feature>
<evidence type="ECO:0000313" key="7">
    <source>
        <dbReference type="EMBL" id="RAK57483.1"/>
    </source>
</evidence>
<feature type="transmembrane region" description="Helical" evidence="5">
    <location>
        <begin position="24"/>
        <end position="45"/>
    </location>
</feature>
<organism evidence="7 8">
    <name type="scientific">Phenylobacterium deserti</name>
    <dbReference type="NCBI Taxonomy" id="1914756"/>
    <lineage>
        <taxon>Bacteria</taxon>
        <taxon>Pseudomonadati</taxon>
        <taxon>Pseudomonadota</taxon>
        <taxon>Alphaproteobacteria</taxon>
        <taxon>Caulobacterales</taxon>
        <taxon>Caulobacteraceae</taxon>
        <taxon>Phenylobacterium</taxon>
    </lineage>
</organism>
<dbReference type="OrthoDB" id="9769739at2"/>
<evidence type="ECO:0000256" key="2">
    <source>
        <dbReference type="ARBA" id="ARBA00022692"/>
    </source>
</evidence>
<evidence type="ECO:0000256" key="1">
    <source>
        <dbReference type="ARBA" id="ARBA00004141"/>
    </source>
</evidence>
<protein>
    <submittedName>
        <fullName evidence="7">SulP family inorganic anion transporter</fullName>
    </submittedName>
</protein>
<feature type="transmembrane region" description="Helical" evidence="5">
    <location>
        <begin position="204"/>
        <end position="224"/>
    </location>
</feature>
<feature type="transmembrane region" description="Helical" evidence="5">
    <location>
        <begin position="386"/>
        <end position="417"/>
    </location>
</feature>
<feature type="transmembrane region" description="Helical" evidence="5">
    <location>
        <begin position="52"/>
        <end position="71"/>
    </location>
</feature>
<dbReference type="InterPro" id="IPR001902">
    <property type="entry name" value="SLC26A/SulP_fam"/>
</dbReference>